<reference evidence="2" key="1">
    <citation type="submission" date="2016-10" db="EMBL/GenBank/DDBJ databases">
        <authorList>
            <person name="Varghese N."/>
            <person name="Submissions S."/>
        </authorList>
    </citation>
    <scope>NUCLEOTIDE SEQUENCE [LARGE SCALE GENOMIC DNA]</scope>
    <source>
        <strain evidence="2">DSM 17616</strain>
    </source>
</reference>
<dbReference type="OrthoDB" id="5564772at2"/>
<keyword evidence="1" id="KW-0808">Transferase</keyword>
<evidence type="ECO:0000313" key="2">
    <source>
        <dbReference type="Proteomes" id="UP000199371"/>
    </source>
</evidence>
<evidence type="ECO:0000313" key="1">
    <source>
        <dbReference type="EMBL" id="SEH94818.1"/>
    </source>
</evidence>
<protein>
    <submittedName>
        <fullName evidence="1">tRNA A-37 threonylcarbamoyl transferase component Bud32</fullName>
    </submittedName>
</protein>
<proteinExistence type="predicted"/>
<sequence length="281" mass="32498">MDSYALQQHVEELLSRHKARSFSTQWQNQKLWIKQHEPKGATLLPLLTRLLRKLSNNPLYYPSAEPKQCLKREATRLTLLKSRGIRVPQVVLSHDNYLVMTDLGPSIKFFLTEANISALEKQHILMAAAAALAQLHQQNRWHGRPALRDICWDGEQIGFIDFEEDPHQHLSIDQCMARDVLIFVHGLYRYLPANDPAILLTISEYQRLAPGRVWREALQIAENMWLAYPCLLTLRTVLGKDGRQAFLALRQLRRFNSPRRSPLSIILLSILMAFMLADQFD</sequence>
<dbReference type="EMBL" id="FNXF01000008">
    <property type="protein sequence ID" value="SEH94818.1"/>
    <property type="molecule type" value="Genomic_DNA"/>
</dbReference>
<dbReference type="AlphaFoldDB" id="A0A1H6M7F4"/>
<dbReference type="SUPFAM" id="SSF56112">
    <property type="entry name" value="Protein kinase-like (PK-like)"/>
    <property type="match status" value="1"/>
</dbReference>
<organism evidence="1 2">
    <name type="scientific">Rheinheimera pacifica</name>
    <dbReference type="NCBI Taxonomy" id="173990"/>
    <lineage>
        <taxon>Bacteria</taxon>
        <taxon>Pseudomonadati</taxon>
        <taxon>Pseudomonadota</taxon>
        <taxon>Gammaproteobacteria</taxon>
        <taxon>Chromatiales</taxon>
        <taxon>Chromatiaceae</taxon>
        <taxon>Rheinheimera</taxon>
    </lineage>
</organism>
<dbReference type="STRING" id="173990.SAMN05660691_02352"/>
<name>A0A1H6M7F4_9GAMM</name>
<accession>A0A1H6M7F4</accession>
<dbReference type="Proteomes" id="UP000199371">
    <property type="component" value="Unassembled WGS sequence"/>
</dbReference>
<gene>
    <name evidence="1" type="ORF">SAMN05660691_02352</name>
</gene>
<keyword evidence="2" id="KW-1185">Reference proteome</keyword>
<dbReference type="InterPro" id="IPR011009">
    <property type="entry name" value="Kinase-like_dom_sf"/>
</dbReference>
<dbReference type="GO" id="GO:0016740">
    <property type="term" value="F:transferase activity"/>
    <property type="evidence" value="ECO:0007669"/>
    <property type="project" value="UniProtKB-KW"/>
</dbReference>
<dbReference type="RefSeq" id="WP_092793478.1">
    <property type="nucleotide sequence ID" value="NZ_FNXF01000008.1"/>
</dbReference>